<evidence type="ECO:0000259" key="3">
    <source>
        <dbReference type="Pfam" id="PF07715"/>
    </source>
</evidence>
<keyword evidence="2" id="KW-0732">Signal</keyword>
<dbReference type="Gene3D" id="2.60.40.1120">
    <property type="entry name" value="Carboxypeptidase-like, regulatory domain"/>
    <property type="match status" value="1"/>
</dbReference>
<keyword evidence="1" id="KW-0812">Transmembrane</keyword>
<dbReference type="EMBL" id="QSTL01000003">
    <property type="protein sequence ID" value="RGM56963.1"/>
    <property type="molecule type" value="Genomic_DNA"/>
</dbReference>
<dbReference type="FunFam" id="2.60.40.1120:FF:000003">
    <property type="entry name" value="Outer membrane protein Omp121"/>
    <property type="match status" value="1"/>
</dbReference>
<evidence type="ECO:0000313" key="5">
    <source>
        <dbReference type="EMBL" id="RGI75918.1"/>
    </source>
</evidence>
<dbReference type="EMBL" id="CZBF01000003">
    <property type="protein sequence ID" value="CUP79092.1"/>
    <property type="molecule type" value="Genomic_DNA"/>
</dbReference>
<dbReference type="GO" id="GO:0009279">
    <property type="term" value="C:cell outer membrane"/>
    <property type="evidence" value="ECO:0007669"/>
    <property type="project" value="UniProtKB-SubCell"/>
</dbReference>
<dbReference type="InterPro" id="IPR012910">
    <property type="entry name" value="Plug_dom"/>
</dbReference>
<protein>
    <submittedName>
        <fullName evidence="4 5">TonB-dependent receptor</fullName>
    </submittedName>
</protein>
<dbReference type="SUPFAM" id="SSF49464">
    <property type="entry name" value="Carboxypeptidase regulatory domain-like"/>
    <property type="match status" value="1"/>
</dbReference>
<dbReference type="Proteomes" id="UP000095788">
    <property type="component" value="Unassembled WGS sequence"/>
</dbReference>
<dbReference type="NCBIfam" id="TIGR04056">
    <property type="entry name" value="OMP_RagA_SusC"/>
    <property type="match status" value="1"/>
</dbReference>
<keyword evidence="1" id="KW-0472">Membrane</keyword>
<keyword evidence="1" id="KW-0998">Cell outer membrane</keyword>
<evidence type="ECO:0000256" key="2">
    <source>
        <dbReference type="SAM" id="SignalP"/>
    </source>
</evidence>
<dbReference type="Proteomes" id="UP000263754">
    <property type="component" value="Unassembled WGS sequence"/>
</dbReference>
<evidence type="ECO:0000313" key="4">
    <source>
        <dbReference type="EMBL" id="CUP79092.1"/>
    </source>
</evidence>
<comment type="subcellular location">
    <subcellularLocation>
        <location evidence="1">Cell outer membrane</location>
        <topology evidence="1">Multi-pass membrane protein</topology>
    </subcellularLocation>
</comment>
<evidence type="ECO:0000313" key="10">
    <source>
        <dbReference type="Proteomes" id="UP000263754"/>
    </source>
</evidence>
<reference evidence="4 8" key="1">
    <citation type="submission" date="2015-09" db="EMBL/GenBank/DDBJ databases">
        <authorList>
            <consortium name="Pathogen Informatics"/>
        </authorList>
    </citation>
    <scope>NUCLEOTIDE SEQUENCE [LARGE SCALE GENOMIC DNA]</scope>
    <source>
        <strain evidence="4 8">2789STDY5834942</strain>
    </source>
</reference>
<dbReference type="InterPro" id="IPR023996">
    <property type="entry name" value="TonB-dep_OMP_SusC/RagA"/>
</dbReference>
<evidence type="ECO:0000313" key="8">
    <source>
        <dbReference type="Proteomes" id="UP000095788"/>
    </source>
</evidence>
<accession>A0A174R0T6</accession>
<dbReference type="Proteomes" id="UP000285343">
    <property type="component" value="Unassembled WGS sequence"/>
</dbReference>
<dbReference type="SUPFAM" id="SSF56935">
    <property type="entry name" value="Porins"/>
    <property type="match status" value="1"/>
</dbReference>
<organism evidence="4 8">
    <name type="scientific">Bacteroides uniformis</name>
    <dbReference type="NCBI Taxonomy" id="820"/>
    <lineage>
        <taxon>Bacteria</taxon>
        <taxon>Pseudomonadati</taxon>
        <taxon>Bacteroidota</taxon>
        <taxon>Bacteroidia</taxon>
        <taxon>Bacteroidales</taxon>
        <taxon>Bacteroidaceae</taxon>
        <taxon>Bacteroides</taxon>
    </lineage>
</organism>
<dbReference type="PROSITE" id="PS52016">
    <property type="entry name" value="TONB_DEPENDENT_REC_3"/>
    <property type="match status" value="1"/>
</dbReference>
<evidence type="ECO:0000256" key="1">
    <source>
        <dbReference type="PROSITE-ProRule" id="PRU01360"/>
    </source>
</evidence>
<sequence length="1056" mass="118990">MKNFSKMRQGLSCMVMALLLMLVPADIFAQNSISVSGIVMDDTNEPVIGAAVMVKGTTTGVITDIDGHYTISVPANGILSFSYVGLKDKEEKVNGRTTINIIMETDSKMIDEVVVIGYGTQRRGSVTGAVSAVKGQDMIKTKNENPQNMLTGRIPGLRVWQKSSEPGTFNNSFDVRGMGAPLIIIDGIPRSTEEFQRLNAMDIDDISVLKDASAAIYGVRAANGVVLVTTKKGGAGKTEFSYNGSYTFQQPSRMPELCDPYESMTLFNEMSMNNINGGSWIFSEESFEAFRNGTRRTTDWNDLIISNVAPQTQHDISISGGTEKTKFYISMGYFYQEGIFRSGDLNYNKFNLRSNISTEIAKGIKFELGVSGISDERNTPYTSSQDIIRNYWRQGVLYPAYADPEGTMLNYNGLDMEQNTVAMMTADVSGYKKYKQKYFQSSATLTADFGEYTPVLKGLTAKAMFSYDYRADNNEAFRKEYYQYAYDEQTGTYNQKVYNESSPSNMRREFYDKSQMLGQFTVNYDRTFNDVHHVGGVIGWEVQKRNGDNFYAVRDLAFSMPYLLAGVTEGQIGAMQTGNNDLYEQANEALIGRINYSFADRYLLEAQFRYDGSSKFAKGHQWGFFPSVSAGWRISEEPFFKSIDALKFVNQLKLRASYGILGDDGDLNYDWAMGYTYPSTSGNMANGDYNGYSPGYIFGGKFISAASPMALPNENITWFKSKTFDIGFDFEGWDGLLGVSFDYFNRLRTGRFARRTGALPTVVGATAPRENLDSDRQFGMELELTHRNKIGEVGYNLKGIATVTRQKYLTASEKGPWANSYDRWRNDNLTNRYQGVQFGYTSAGRYTSWNDIWNYYGFKERDVLPGDYKYEDWNGDGEINGQDEHPFAFDQTPWLQFSLNAGLQWKNFDFNMLLQGSALGSMEYKEPLHEIWGKNGGGALTQFLDRWHPVDPKADPYDPSTVWTSGHYAYTGRWAKNNSAFNRVSTAYLRLKSIELGYTFPKLKQIPNASLRVYANAYNLLTFTGVKFVDPEHPDDDLGRMYPLNKTYTLGVSLSF</sequence>
<evidence type="ECO:0000313" key="7">
    <source>
        <dbReference type="EMBL" id="RGV46408.1"/>
    </source>
</evidence>
<dbReference type="InterPro" id="IPR008969">
    <property type="entry name" value="CarboxyPept-like_regulatory"/>
</dbReference>
<feature type="chain" id="PRO_5036302172" evidence="2">
    <location>
        <begin position="30"/>
        <end position="1056"/>
    </location>
</feature>
<evidence type="ECO:0000313" key="6">
    <source>
        <dbReference type="EMBL" id="RGM56963.1"/>
    </source>
</evidence>
<comment type="similarity">
    <text evidence="1">Belongs to the TonB-dependent receptor family.</text>
</comment>
<dbReference type="Proteomes" id="UP000261295">
    <property type="component" value="Unassembled WGS sequence"/>
</dbReference>
<evidence type="ECO:0000313" key="9">
    <source>
        <dbReference type="Proteomes" id="UP000261295"/>
    </source>
</evidence>
<evidence type="ECO:0000313" key="11">
    <source>
        <dbReference type="Proteomes" id="UP000285343"/>
    </source>
</evidence>
<keyword evidence="1" id="KW-1134">Transmembrane beta strand</keyword>
<keyword evidence="1" id="KW-0813">Transport</keyword>
<keyword evidence="4" id="KW-0675">Receptor</keyword>
<dbReference type="EMBL" id="QRZC01000001">
    <property type="protein sequence ID" value="RGV46408.1"/>
    <property type="molecule type" value="Genomic_DNA"/>
</dbReference>
<name>A0A174R0T6_BACUN</name>
<dbReference type="RefSeq" id="WP_057281556.1">
    <property type="nucleotide sequence ID" value="NZ_CZBF01000003.1"/>
</dbReference>
<dbReference type="Pfam" id="PF07715">
    <property type="entry name" value="Plug"/>
    <property type="match status" value="1"/>
</dbReference>
<feature type="domain" description="TonB-dependent receptor plug" evidence="3">
    <location>
        <begin position="125"/>
        <end position="225"/>
    </location>
</feature>
<dbReference type="InterPro" id="IPR039426">
    <property type="entry name" value="TonB-dep_rcpt-like"/>
</dbReference>
<dbReference type="EMBL" id="QSOF01000013">
    <property type="protein sequence ID" value="RGI75918.1"/>
    <property type="molecule type" value="Genomic_DNA"/>
</dbReference>
<gene>
    <name evidence="7" type="ORF">DWW14_00250</name>
    <name evidence="6" type="ORF">DXC07_05325</name>
    <name evidence="5" type="ORF">DXD90_10645</name>
    <name evidence="4" type="ORF">ERS852554_01766</name>
</gene>
<proteinExistence type="inferred from homology"/>
<reference evidence="9 10" key="2">
    <citation type="submission" date="2018-08" db="EMBL/GenBank/DDBJ databases">
        <title>A genome reference for cultivated species of the human gut microbiota.</title>
        <authorList>
            <person name="Zou Y."/>
            <person name="Xue W."/>
            <person name="Luo G."/>
        </authorList>
    </citation>
    <scope>NUCLEOTIDE SEQUENCE [LARGE SCALE GENOMIC DNA]</scope>
    <source>
        <strain evidence="7 11">AF14-42</strain>
        <strain evidence="6 9">OM07-9</strain>
        <strain evidence="5 10">TM10-17</strain>
    </source>
</reference>
<feature type="signal peptide" evidence="2">
    <location>
        <begin position="1"/>
        <end position="29"/>
    </location>
</feature>
<dbReference type="InterPro" id="IPR037066">
    <property type="entry name" value="Plug_dom_sf"/>
</dbReference>
<dbReference type="AlphaFoldDB" id="A0A174R0T6"/>
<dbReference type="Gene3D" id="2.170.130.10">
    <property type="entry name" value="TonB-dependent receptor, plug domain"/>
    <property type="match status" value="1"/>
</dbReference>
<dbReference type="NCBIfam" id="TIGR04057">
    <property type="entry name" value="SusC_RagA_signa"/>
    <property type="match status" value="1"/>
</dbReference>
<dbReference type="InterPro" id="IPR023997">
    <property type="entry name" value="TonB-dep_OMP_SusC/RagA_CS"/>
</dbReference>
<dbReference type="Pfam" id="PF13715">
    <property type="entry name" value="CarbopepD_reg_2"/>
    <property type="match status" value="1"/>
</dbReference>